<dbReference type="AlphaFoldDB" id="A0A2D0N143"/>
<dbReference type="RefSeq" id="WP_099155180.1">
    <property type="nucleotide sequence ID" value="NZ_PDUD01000055.1"/>
</dbReference>
<reference evidence="6 7" key="1">
    <citation type="submission" date="2017-10" db="EMBL/GenBank/DDBJ databases">
        <title>The draft genome sequence of Lewinella nigricans NBRC 102662.</title>
        <authorList>
            <person name="Wang K."/>
        </authorList>
    </citation>
    <scope>NUCLEOTIDE SEQUENCE [LARGE SCALE GENOMIC DNA]</scope>
    <source>
        <strain evidence="6 7">NBRC 102662</strain>
    </source>
</reference>
<feature type="transmembrane region" description="Helical" evidence="5">
    <location>
        <begin position="209"/>
        <end position="232"/>
    </location>
</feature>
<dbReference type="InterPro" id="IPR002657">
    <property type="entry name" value="BilAc:Na_symport/Acr3"/>
</dbReference>
<dbReference type="Gene3D" id="1.20.1530.20">
    <property type="match status" value="1"/>
</dbReference>
<proteinExistence type="predicted"/>
<dbReference type="Proteomes" id="UP000223913">
    <property type="component" value="Unassembled WGS sequence"/>
</dbReference>
<dbReference type="EMBL" id="PDUD01000055">
    <property type="protein sequence ID" value="PHN01433.1"/>
    <property type="molecule type" value="Genomic_DNA"/>
</dbReference>
<evidence type="ECO:0000313" key="7">
    <source>
        <dbReference type="Proteomes" id="UP000223913"/>
    </source>
</evidence>
<feature type="transmembrane region" description="Helical" evidence="5">
    <location>
        <begin position="16"/>
        <end position="36"/>
    </location>
</feature>
<dbReference type="PANTHER" id="PTHR10361">
    <property type="entry name" value="SODIUM-BILE ACID COTRANSPORTER"/>
    <property type="match status" value="1"/>
</dbReference>
<feature type="transmembrane region" description="Helical" evidence="5">
    <location>
        <begin position="148"/>
        <end position="170"/>
    </location>
</feature>
<gene>
    <name evidence="6" type="ORF">CRP01_37235</name>
</gene>
<sequence length="306" mass="33645">MNPIDAVRINFNPDQLFLLNICLAFLLFGVALDLRLDHFREILKSPKSTIIGLSSQWILLPALTISLILIVQPPVSIALGMALVAACPGGNVSNYAVHLAGANAALSVTLTSISTLGAILLTPLYFSWLSQLIPGSEAYAGTIQVDSGQMLSTILQLILVPIVLGMGLRWRFPEFTAKIRRPVGILSMTIFLGFVFVAVYANFQQIVDYLHLVFLLVLMHNFLALTGGYWFARWNKLPPADIRAISIETGIQNSGLGLILIFNFFDGLGGMAMIAAWWGIWHLISAFSIATWWRRHPQEIGQEAAL</sequence>
<dbReference type="InterPro" id="IPR004710">
    <property type="entry name" value="Bilac:Na_transpt"/>
</dbReference>
<keyword evidence="3 5" id="KW-1133">Transmembrane helix</keyword>
<comment type="subcellular location">
    <subcellularLocation>
        <location evidence="1">Membrane</location>
        <topology evidence="1">Multi-pass membrane protein</topology>
    </subcellularLocation>
</comment>
<protein>
    <submittedName>
        <fullName evidence="6">Symporter</fullName>
    </submittedName>
</protein>
<keyword evidence="7" id="KW-1185">Reference proteome</keyword>
<dbReference type="Pfam" id="PF01758">
    <property type="entry name" value="SBF"/>
    <property type="match status" value="1"/>
</dbReference>
<organism evidence="6 7">
    <name type="scientific">Flavilitoribacter nigricans (strain ATCC 23147 / DSM 23189 / NBRC 102662 / NCIMB 1420 / SS-2)</name>
    <name type="common">Lewinella nigricans</name>
    <dbReference type="NCBI Taxonomy" id="1122177"/>
    <lineage>
        <taxon>Bacteria</taxon>
        <taxon>Pseudomonadati</taxon>
        <taxon>Bacteroidota</taxon>
        <taxon>Saprospiria</taxon>
        <taxon>Saprospirales</taxon>
        <taxon>Lewinellaceae</taxon>
        <taxon>Flavilitoribacter</taxon>
    </lineage>
</organism>
<evidence type="ECO:0000256" key="5">
    <source>
        <dbReference type="SAM" id="Phobius"/>
    </source>
</evidence>
<feature type="transmembrane region" description="Helical" evidence="5">
    <location>
        <begin position="104"/>
        <end position="128"/>
    </location>
</feature>
<comment type="caution">
    <text evidence="6">The sequence shown here is derived from an EMBL/GenBank/DDBJ whole genome shotgun (WGS) entry which is preliminary data.</text>
</comment>
<feature type="transmembrane region" description="Helical" evidence="5">
    <location>
        <begin position="77"/>
        <end position="97"/>
    </location>
</feature>
<feature type="transmembrane region" description="Helical" evidence="5">
    <location>
        <begin position="182"/>
        <end position="203"/>
    </location>
</feature>
<dbReference type="InterPro" id="IPR038770">
    <property type="entry name" value="Na+/solute_symporter_sf"/>
</dbReference>
<name>A0A2D0N143_FLAN2</name>
<dbReference type="OrthoDB" id="9806785at2"/>
<dbReference type="PANTHER" id="PTHR10361:SF28">
    <property type="entry name" value="P3 PROTEIN-RELATED"/>
    <property type="match status" value="1"/>
</dbReference>
<evidence type="ECO:0000256" key="4">
    <source>
        <dbReference type="ARBA" id="ARBA00023136"/>
    </source>
</evidence>
<dbReference type="GO" id="GO:0016020">
    <property type="term" value="C:membrane"/>
    <property type="evidence" value="ECO:0007669"/>
    <property type="project" value="UniProtKB-SubCell"/>
</dbReference>
<keyword evidence="2 5" id="KW-0812">Transmembrane</keyword>
<evidence type="ECO:0000313" key="6">
    <source>
        <dbReference type="EMBL" id="PHN01433.1"/>
    </source>
</evidence>
<feature type="transmembrane region" description="Helical" evidence="5">
    <location>
        <begin position="48"/>
        <end position="71"/>
    </location>
</feature>
<evidence type="ECO:0000256" key="3">
    <source>
        <dbReference type="ARBA" id="ARBA00022989"/>
    </source>
</evidence>
<accession>A0A2D0N143</accession>
<keyword evidence="4 5" id="KW-0472">Membrane</keyword>
<evidence type="ECO:0000256" key="1">
    <source>
        <dbReference type="ARBA" id="ARBA00004141"/>
    </source>
</evidence>
<evidence type="ECO:0000256" key="2">
    <source>
        <dbReference type="ARBA" id="ARBA00022692"/>
    </source>
</evidence>